<gene>
    <name evidence="4" type="ORF">FHG85_00685</name>
</gene>
<protein>
    <submittedName>
        <fullName evidence="4">DUF2147 domain-containing protein</fullName>
    </submittedName>
</protein>
<dbReference type="PANTHER" id="PTHR36919">
    <property type="entry name" value="BLR1215 PROTEIN"/>
    <property type="match status" value="1"/>
</dbReference>
<organism evidence="4 5">
    <name type="scientific">Tenuifilum thalassicum</name>
    <dbReference type="NCBI Taxonomy" id="2590900"/>
    <lineage>
        <taxon>Bacteria</taxon>
        <taxon>Pseudomonadati</taxon>
        <taxon>Bacteroidota</taxon>
        <taxon>Bacteroidia</taxon>
        <taxon>Bacteroidales</taxon>
        <taxon>Tenuifilaceae</taxon>
        <taxon>Tenuifilum</taxon>
    </lineage>
</organism>
<dbReference type="AlphaFoldDB" id="A0A7D4BCL5"/>
<dbReference type="EMBL" id="CP041345">
    <property type="protein sequence ID" value="QKG78843.1"/>
    <property type="molecule type" value="Genomic_DNA"/>
</dbReference>
<feature type="domain" description="DUF2147" evidence="3">
    <location>
        <begin position="27"/>
        <end position="143"/>
    </location>
</feature>
<reference evidence="4 5" key="1">
    <citation type="submission" date="2019-07" db="EMBL/GenBank/DDBJ databases">
        <title>Thalassofilum flectens gen. nov., sp. nov., a novel moderate thermophilic anaerobe from a shallow sea hot spring in Kunashir Island (Russia), representing a new family in the order Bacteroidales, and proposal of Thalassofilacea fam. nov.</title>
        <authorList>
            <person name="Kochetkova T.V."/>
            <person name="Podosokorskaya O.A."/>
            <person name="Novikov A."/>
            <person name="Elcheninov A.G."/>
            <person name="Toshchakov S.V."/>
            <person name="Kublanov I.V."/>
        </authorList>
    </citation>
    <scope>NUCLEOTIDE SEQUENCE [LARGE SCALE GENOMIC DNA]</scope>
    <source>
        <strain evidence="4 5">38-H</strain>
    </source>
</reference>
<feature type="chain" id="PRO_5029465321" evidence="2">
    <location>
        <begin position="20"/>
        <end position="145"/>
    </location>
</feature>
<proteinExistence type="predicted"/>
<accession>A0A7D4BCL5</accession>
<evidence type="ECO:0000256" key="1">
    <source>
        <dbReference type="SAM" id="MobiDB-lite"/>
    </source>
</evidence>
<name>A0A7D4BCL5_9BACT</name>
<evidence type="ECO:0000313" key="5">
    <source>
        <dbReference type="Proteomes" id="UP000500961"/>
    </source>
</evidence>
<evidence type="ECO:0000313" key="4">
    <source>
        <dbReference type="EMBL" id="QKG78843.1"/>
    </source>
</evidence>
<evidence type="ECO:0000256" key="2">
    <source>
        <dbReference type="SAM" id="SignalP"/>
    </source>
</evidence>
<keyword evidence="5" id="KW-1185">Reference proteome</keyword>
<dbReference type="RefSeq" id="WP_173072358.1">
    <property type="nucleotide sequence ID" value="NZ_CP041345.1"/>
</dbReference>
<evidence type="ECO:0000259" key="3">
    <source>
        <dbReference type="Pfam" id="PF09917"/>
    </source>
</evidence>
<sequence length="145" mass="16724">MKKLLLIALAVVVSATVFAQKQDKVLGTWLTQYGDSKVTIKKDSKGTYYGEVSWLNEPNKNGKPRLDDKNPDPKLKKRPIMGLRLLNGFKYDDGEWVDGTIYDPKEGKTYKCYMWFDDNDYTKLHVKGYIGFSFIGREVVWTKSK</sequence>
<feature type="compositionally biased region" description="Basic and acidic residues" evidence="1">
    <location>
        <begin position="64"/>
        <end position="74"/>
    </location>
</feature>
<dbReference type="Proteomes" id="UP000500961">
    <property type="component" value="Chromosome"/>
</dbReference>
<keyword evidence="2" id="KW-0732">Signal</keyword>
<dbReference type="KEGG" id="ttz:FHG85_00685"/>
<dbReference type="PANTHER" id="PTHR36919:SF2">
    <property type="entry name" value="BLL6627 PROTEIN"/>
    <property type="match status" value="1"/>
</dbReference>
<feature type="region of interest" description="Disordered" evidence="1">
    <location>
        <begin position="55"/>
        <end position="75"/>
    </location>
</feature>
<dbReference type="Gene3D" id="2.40.128.520">
    <property type="match status" value="1"/>
</dbReference>
<feature type="signal peptide" evidence="2">
    <location>
        <begin position="1"/>
        <end position="19"/>
    </location>
</feature>
<dbReference type="Pfam" id="PF09917">
    <property type="entry name" value="DUF2147"/>
    <property type="match status" value="1"/>
</dbReference>
<dbReference type="InterPro" id="IPR019223">
    <property type="entry name" value="DUF2147"/>
</dbReference>